<evidence type="ECO:0000256" key="2">
    <source>
        <dbReference type="ARBA" id="ARBA00012417"/>
    </source>
</evidence>
<comment type="catalytic activity">
    <reaction evidence="7">
        <text>DNA(n) + a 2'-deoxyribonucleoside 5'-triphosphate = DNA(n+1) + diphosphate</text>
        <dbReference type="Rhea" id="RHEA:22508"/>
        <dbReference type="Rhea" id="RHEA-COMP:17339"/>
        <dbReference type="Rhea" id="RHEA-COMP:17340"/>
        <dbReference type="ChEBI" id="CHEBI:33019"/>
        <dbReference type="ChEBI" id="CHEBI:61560"/>
        <dbReference type="ChEBI" id="CHEBI:173112"/>
        <dbReference type="EC" id="2.7.7.7"/>
    </reaction>
    <physiologicalReaction direction="left-to-right" evidence="7">
        <dbReference type="Rhea" id="RHEA:22509"/>
    </physiologicalReaction>
</comment>
<keyword evidence="3" id="KW-0808">Transferase</keyword>
<dbReference type="Pfam" id="PF23162">
    <property type="entry name" value="AEP_C962R"/>
    <property type="match status" value="1"/>
</dbReference>
<dbReference type="EMBL" id="JI176914">
    <property type="protein sequence ID" value="ADY47643.1"/>
    <property type="molecule type" value="mRNA"/>
</dbReference>
<keyword evidence="3" id="KW-0548">Nucleotidyltransferase</keyword>
<feature type="compositionally biased region" description="Basic and acidic residues" evidence="8">
    <location>
        <begin position="27"/>
        <end position="48"/>
    </location>
</feature>
<dbReference type="GO" id="GO:0003682">
    <property type="term" value="F:chromatin binding"/>
    <property type="evidence" value="ECO:0007669"/>
    <property type="project" value="TreeGrafter"/>
</dbReference>
<keyword evidence="3" id="KW-0239">DNA-directed DNA polymerase</keyword>
<evidence type="ECO:0000256" key="6">
    <source>
        <dbReference type="ARBA" id="ARBA00044768"/>
    </source>
</evidence>
<evidence type="ECO:0000259" key="9">
    <source>
        <dbReference type="Pfam" id="PF23162"/>
    </source>
</evidence>
<dbReference type="GO" id="GO:0009411">
    <property type="term" value="P:response to UV"/>
    <property type="evidence" value="ECO:0007669"/>
    <property type="project" value="TreeGrafter"/>
</dbReference>
<dbReference type="GO" id="GO:0042276">
    <property type="term" value="P:error-prone translesion synthesis"/>
    <property type="evidence" value="ECO:0007669"/>
    <property type="project" value="InterPro"/>
</dbReference>
<feature type="domain" description="C962R-like N-terminal AEP" evidence="9">
    <location>
        <begin position="114"/>
        <end position="279"/>
    </location>
</feature>
<dbReference type="InterPro" id="IPR044917">
    <property type="entry name" value="PRIMPOL"/>
</dbReference>
<dbReference type="GO" id="GO:0005634">
    <property type="term" value="C:nucleus"/>
    <property type="evidence" value="ECO:0007669"/>
    <property type="project" value="TreeGrafter"/>
</dbReference>
<protein>
    <recommendedName>
        <fullName evidence="4">DNA-directed primase/polymerase protein</fullName>
        <ecNumber evidence="6">2.7.7.102</ecNumber>
        <ecNumber evidence="2">2.7.7.7</ecNumber>
    </recommendedName>
</protein>
<dbReference type="GO" id="GO:0031297">
    <property type="term" value="P:replication fork processing"/>
    <property type="evidence" value="ECO:0007669"/>
    <property type="project" value="TreeGrafter"/>
</dbReference>
<dbReference type="PANTHER" id="PTHR31399">
    <property type="entry name" value="DNA-DIRECTED PRIMASE / POLYMERASE PROTEIN"/>
    <property type="match status" value="1"/>
</dbReference>
<dbReference type="GO" id="GO:0006264">
    <property type="term" value="P:mitochondrial DNA replication"/>
    <property type="evidence" value="ECO:0007669"/>
    <property type="project" value="TreeGrafter"/>
</dbReference>
<evidence type="ECO:0000256" key="5">
    <source>
        <dbReference type="ARBA" id="ARBA00044677"/>
    </source>
</evidence>
<sequence>MDAVSTSNENINLNDENIDWFYGAKKEEKGDDQGGKRSVADEINDQKRNTSNHLLGEKKRTKFSLFEESLGCFNVFKRQRDALARMSEEGPHSRVFSFEHPLSNTGQRRYLVSTVERFWRWYEKREDASFYELIANGCPSRLYFDVEFYRESNQNVVESELIAEFNECVRETLSEVFHIDVDPDKTMLILDASTKTKFSEHVIVHLPGRCLFPSNVSMKKSFIDVLEAKMRDTNRAIVWNRDATKKTTLCDTAVYTMNRNFRLYLSSKMGKNNPLVLSKRCRFYKESSKVSNKQIFLDSLVVPAYNVRNEAILEPLSHR</sequence>
<comment type="catalytic activity">
    <reaction evidence="5">
        <text>ssDNA + n NTP = ssDNA/pppN(pN)n-1 hybrid + (n-1) diphosphate.</text>
        <dbReference type="EC" id="2.7.7.102"/>
    </reaction>
</comment>
<evidence type="ECO:0000256" key="4">
    <source>
        <dbReference type="ARBA" id="ARBA00026139"/>
    </source>
</evidence>
<comment type="similarity">
    <text evidence="1">Belongs to the eukaryotic-type primase small subunit family.</text>
</comment>
<dbReference type="PANTHER" id="PTHR31399:SF0">
    <property type="entry name" value="DNA-DIRECTED PRIMASE_POLYMERASE PROTEIN"/>
    <property type="match status" value="1"/>
</dbReference>
<proteinExistence type="evidence at transcript level"/>
<dbReference type="InterPro" id="IPR056443">
    <property type="entry name" value="AEP_C962R"/>
</dbReference>
<reference evidence="10" key="1">
    <citation type="journal article" date="2011" name="Genome Res.">
        <title>Deep small RNA sequencing from the nematode Ascaris reveals conservation, functional diversification, and novel developmental profiles.</title>
        <authorList>
            <person name="Wang J."/>
            <person name="Czech B."/>
            <person name="Crunk A."/>
            <person name="Wallace A."/>
            <person name="Mitreva M."/>
            <person name="Hannon G.J."/>
            <person name="Davis R.E."/>
        </authorList>
    </citation>
    <scope>NUCLEOTIDE SEQUENCE</scope>
</reference>
<evidence type="ECO:0000313" key="10">
    <source>
        <dbReference type="EMBL" id="ADY47643.1"/>
    </source>
</evidence>
<dbReference type="AlphaFoldDB" id="F1LBY9"/>
<evidence type="ECO:0000256" key="8">
    <source>
        <dbReference type="SAM" id="MobiDB-lite"/>
    </source>
</evidence>
<evidence type="ECO:0000256" key="7">
    <source>
        <dbReference type="ARBA" id="ARBA00047303"/>
    </source>
</evidence>
<name>F1LBY9_ASCSU</name>
<dbReference type="EC" id="2.7.7.102" evidence="6"/>
<evidence type="ECO:0000256" key="3">
    <source>
        <dbReference type="ARBA" id="ARBA00022932"/>
    </source>
</evidence>
<accession>F1LBY9</accession>
<organism evidence="10">
    <name type="scientific">Ascaris suum</name>
    <name type="common">Pig roundworm</name>
    <name type="synonym">Ascaris lumbricoides</name>
    <dbReference type="NCBI Taxonomy" id="6253"/>
    <lineage>
        <taxon>Eukaryota</taxon>
        <taxon>Metazoa</taxon>
        <taxon>Ecdysozoa</taxon>
        <taxon>Nematoda</taxon>
        <taxon>Chromadorea</taxon>
        <taxon>Rhabditida</taxon>
        <taxon>Spirurina</taxon>
        <taxon>Ascaridomorpha</taxon>
        <taxon>Ascaridoidea</taxon>
        <taxon>Ascarididae</taxon>
        <taxon>Ascaris</taxon>
    </lineage>
</organism>
<dbReference type="GO" id="GO:0003887">
    <property type="term" value="F:DNA-directed DNA polymerase activity"/>
    <property type="evidence" value="ECO:0007669"/>
    <property type="project" value="UniProtKB-KW"/>
</dbReference>
<dbReference type="GO" id="GO:0005759">
    <property type="term" value="C:mitochondrial matrix"/>
    <property type="evidence" value="ECO:0007669"/>
    <property type="project" value="TreeGrafter"/>
</dbReference>
<evidence type="ECO:0000256" key="1">
    <source>
        <dbReference type="ARBA" id="ARBA00009762"/>
    </source>
</evidence>
<feature type="region of interest" description="Disordered" evidence="8">
    <location>
        <begin position="27"/>
        <end position="52"/>
    </location>
</feature>
<dbReference type="EC" id="2.7.7.7" evidence="2"/>